<feature type="domain" description="HTH araC/xylS-type" evidence="3">
    <location>
        <begin position="1"/>
        <end position="59"/>
    </location>
</feature>
<dbReference type="Gene3D" id="1.10.10.60">
    <property type="entry name" value="Homeodomain-like"/>
    <property type="match status" value="1"/>
</dbReference>
<dbReference type="Proteomes" id="UP000590068">
    <property type="component" value="Unassembled WGS sequence"/>
</dbReference>
<reference evidence="4 5" key="1">
    <citation type="submission" date="2020-04" db="EMBL/GenBank/DDBJ databases">
        <title>WGS-Seq of Vibrio isolated by the O'Toole Lab.</title>
        <authorList>
            <person name="Mckone K.P."/>
            <person name="Whitaker R."/>
            <person name="Sevigney J.L."/>
            <person name="Herring J.B."/>
            <person name="O'Toole G."/>
        </authorList>
    </citation>
    <scope>NUCLEOTIDE SEQUENCE [LARGE SCALE GENOMIC DNA]</scope>
    <source>
        <strain evidence="4 5">BS_02</strain>
    </source>
</reference>
<organism evidence="4 5">
    <name type="scientific">Vibrio breoganii</name>
    <dbReference type="NCBI Taxonomy" id="553239"/>
    <lineage>
        <taxon>Bacteria</taxon>
        <taxon>Pseudomonadati</taxon>
        <taxon>Pseudomonadota</taxon>
        <taxon>Gammaproteobacteria</taxon>
        <taxon>Vibrionales</taxon>
        <taxon>Vibrionaceae</taxon>
        <taxon>Vibrio</taxon>
    </lineage>
</organism>
<evidence type="ECO:0000259" key="3">
    <source>
        <dbReference type="PROSITE" id="PS01124"/>
    </source>
</evidence>
<protein>
    <submittedName>
        <fullName evidence="4">Helix-turn-helix domain-containing protein</fullName>
    </submittedName>
</protein>
<proteinExistence type="predicted"/>
<keyword evidence="2" id="KW-0804">Transcription</keyword>
<evidence type="ECO:0000313" key="5">
    <source>
        <dbReference type="Proteomes" id="UP000590068"/>
    </source>
</evidence>
<name>A0ABX1U559_9VIBR</name>
<dbReference type="InterPro" id="IPR009057">
    <property type="entry name" value="Homeodomain-like_sf"/>
</dbReference>
<dbReference type="RefSeq" id="WP_102321802.1">
    <property type="nucleotide sequence ID" value="NZ_JABBXC010000010.1"/>
</dbReference>
<dbReference type="SUPFAM" id="SSF46689">
    <property type="entry name" value="Homeodomain-like"/>
    <property type="match status" value="1"/>
</dbReference>
<keyword evidence="5" id="KW-1185">Reference proteome</keyword>
<evidence type="ECO:0000313" key="4">
    <source>
        <dbReference type="EMBL" id="NMR69578.1"/>
    </source>
</evidence>
<dbReference type="Pfam" id="PF12833">
    <property type="entry name" value="HTH_18"/>
    <property type="match status" value="1"/>
</dbReference>
<dbReference type="SMART" id="SM00342">
    <property type="entry name" value="HTH_ARAC"/>
    <property type="match status" value="1"/>
</dbReference>
<dbReference type="PROSITE" id="PS01124">
    <property type="entry name" value="HTH_ARAC_FAMILY_2"/>
    <property type="match status" value="1"/>
</dbReference>
<gene>
    <name evidence="4" type="ORF">HJ568_06270</name>
</gene>
<keyword evidence="1" id="KW-0805">Transcription regulation</keyword>
<sequence>MSPKQKAIELRIKRAQFLLLNTHWPLAVIAEQVGYKDGFGLSKMCKNVLGVSPESLRNKAEQ</sequence>
<dbReference type="EMBL" id="JABCJR010000009">
    <property type="protein sequence ID" value="NMR69578.1"/>
    <property type="molecule type" value="Genomic_DNA"/>
</dbReference>
<evidence type="ECO:0000256" key="1">
    <source>
        <dbReference type="ARBA" id="ARBA00023015"/>
    </source>
</evidence>
<comment type="caution">
    <text evidence="4">The sequence shown here is derived from an EMBL/GenBank/DDBJ whole genome shotgun (WGS) entry which is preliminary data.</text>
</comment>
<accession>A0ABX1U559</accession>
<evidence type="ECO:0000256" key="2">
    <source>
        <dbReference type="ARBA" id="ARBA00023163"/>
    </source>
</evidence>
<dbReference type="InterPro" id="IPR018060">
    <property type="entry name" value="HTH_AraC"/>
</dbReference>